<keyword evidence="3" id="KW-0229">DNA integration</keyword>
<dbReference type="SUPFAM" id="SSF56349">
    <property type="entry name" value="DNA breaking-rejoining enzymes"/>
    <property type="match status" value="1"/>
</dbReference>
<dbReference type="Gene3D" id="1.10.150.130">
    <property type="match status" value="1"/>
</dbReference>
<dbReference type="InterPro" id="IPR002104">
    <property type="entry name" value="Integrase_catalytic"/>
</dbReference>
<proteinExistence type="inferred from homology"/>
<dbReference type="Proteomes" id="UP000184612">
    <property type="component" value="Unassembled WGS sequence"/>
</dbReference>
<dbReference type="PROSITE" id="PS51900">
    <property type="entry name" value="CB"/>
    <property type="match status" value="1"/>
</dbReference>
<dbReference type="STRING" id="1121345.SAMN02745217_01303"/>
<gene>
    <name evidence="9" type="ORF">SAMN02745217_01303</name>
</gene>
<evidence type="ECO:0000259" key="8">
    <source>
        <dbReference type="PROSITE" id="PS51900"/>
    </source>
</evidence>
<dbReference type="PROSITE" id="PS51898">
    <property type="entry name" value="TYR_RECOMBINASE"/>
    <property type="match status" value="1"/>
</dbReference>
<reference evidence="9 10" key="1">
    <citation type="submission" date="2016-12" db="EMBL/GenBank/DDBJ databases">
        <authorList>
            <person name="Song W.-J."/>
            <person name="Kurnit D.M."/>
        </authorList>
    </citation>
    <scope>NUCLEOTIDE SEQUENCE [LARGE SCALE GENOMIC DNA]</scope>
    <source>
        <strain evidence="9 10">DSM 12503</strain>
    </source>
</reference>
<dbReference type="GO" id="GO:0006310">
    <property type="term" value="P:DNA recombination"/>
    <property type="evidence" value="ECO:0007669"/>
    <property type="project" value="UniProtKB-KW"/>
</dbReference>
<dbReference type="InterPro" id="IPR013762">
    <property type="entry name" value="Integrase-like_cat_sf"/>
</dbReference>
<dbReference type="PANTHER" id="PTHR30349:SF64">
    <property type="entry name" value="PROPHAGE INTEGRASE INTD-RELATED"/>
    <property type="match status" value="1"/>
</dbReference>
<name>A0A1M7Y466_9FIRM</name>
<organism evidence="9 10">
    <name type="scientific">Anaerocolumna xylanovorans DSM 12503</name>
    <dbReference type="NCBI Taxonomy" id="1121345"/>
    <lineage>
        <taxon>Bacteria</taxon>
        <taxon>Bacillati</taxon>
        <taxon>Bacillota</taxon>
        <taxon>Clostridia</taxon>
        <taxon>Lachnospirales</taxon>
        <taxon>Lachnospiraceae</taxon>
        <taxon>Anaerocolumna</taxon>
    </lineage>
</organism>
<dbReference type="PANTHER" id="PTHR30349">
    <property type="entry name" value="PHAGE INTEGRASE-RELATED"/>
    <property type="match status" value="1"/>
</dbReference>
<dbReference type="Gene3D" id="1.10.443.10">
    <property type="entry name" value="Intergrase catalytic core"/>
    <property type="match status" value="1"/>
</dbReference>
<keyword evidence="10" id="KW-1185">Reference proteome</keyword>
<accession>A0A1M7Y466</accession>
<dbReference type="InterPro" id="IPR011010">
    <property type="entry name" value="DNA_brk_join_enz"/>
</dbReference>
<dbReference type="EMBL" id="FRFD01000004">
    <property type="protein sequence ID" value="SHO46831.1"/>
    <property type="molecule type" value="Genomic_DNA"/>
</dbReference>
<keyword evidence="5" id="KW-0233">DNA recombination</keyword>
<dbReference type="CDD" id="cd01189">
    <property type="entry name" value="INT_ICEBs1_C_like"/>
    <property type="match status" value="1"/>
</dbReference>
<dbReference type="Pfam" id="PF00589">
    <property type="entry name" value="Phage_integrase"/>
    <property type="match status" value="1"/>
</dbReference>
<dbReference type="InterPro" id="IPR010998">
    <property type="entry name" value="Integrase_recombinase_N"/>
</dbReference>
<comment type="function">
    <text evidence="1">Site-specific tyrosine recombinase, which acts by catalyzing the cutting and rejoining of the recombining DNA molecules.</text>
</comment>
<dbReference type="AlphaFoldDB" id="A0A1M7Y466"/>
<comment type="similarity">
    <text evidence="2">Belongs to the 'phage' integrase family.</text>
</comment>
<evidence type="ECO:0000313" key="9">
    <source>
        <dbReference type="EMBL" id="SHO46831.1"/>
    </source>
</evidence>
<dbReference type="InterPro" id="IPR050090">
    <property type="entry name" value="Tyrosine_recombinase_XerCD"/>
</dbReference>
<dbReference type="Pfam" id="PF14659">
    <property type="entry name" value="Phage_int_SAM_3"/>
    <property type="match status" value="1"/>
</dbReference>
<sequence>MATVEKRGNSYRITVSNGYDVTGKQIREKITYTPDSETTEKQQKKALEKFIFEFEEKVKNGKYLSGEKMTFAEFYEYWLKEYSDKHLEDTTLEDYVDELNNKIIPAIGHLKLAKINPTHLQKFYNNLLEDGVRKDGKSGGYSPVTIKKNHAIISSMLTQAVLWQLIDSNPCDRVSPPKDNKMTDEVKHFTLEQSISFLNALEMEYATKYKAHYRIDDTGKKYYVQSYIETRSIPTQFKVFFNLALFGGMRRGELIALTWNDIDFINNTININKSTGYVKKKMITKAPKNKSSIRVITIPAPVMDLAKKYRTEQLVYKLSIGDQWLGDNYVFIQSTGKQMHLATPYGTFKDIIKKYNATMENEEDKLPNIPLHGLRHTSATLLISDNNDVRTVSARLGHAQTSTTMNIYAHSLKKSDEKASDSLSSMLIKKA</sequence>
<evidence type="ECO:0000256" key="3">
    <source>
        <dbReference type="ARBA" id="ARBA00022908"/>
    </source>
</evidence>
<keyword evidence="4 6" id="KW-0238">DNA-binding</keyword>
<evidence type="ECO:0000256" key="6">
    <source>
        <dbReference type="PROSITE-ProRule" id="PRU01248"/>
    </source>
</evidence>
<protein>
    <submittedName>
        <fullName evidence="9">Site-specific recombinase XerD</fullName>
    </submittedName>
</protein>
<evidence type="ECO:0000259" key="7">
    <source>
        <dbReference type="PROSITE" id="PS51898"/>
    </source>
</evidence>
<evidence type="ECO:0000256" key="4">
    <source>
        <dbReference type="ARBA" id="ARBA00023125"/>
    </source>
</evidence>
<evidence type="ECO:0000256" key="2">
    <source>
        <dbReference type="ARBA" id="ARBA00008857"/>
    </source>
</evidence>
<dbReference type="GO" id="GO:0003677">
    <property type="term" value="F:DNA binding"/>
    <property type="evidence" value="ECO:0007669"/>
    <property type="project" value="UniProtKB-UniRule"/>
</dbReference>
<feature type="domain" description="Core-binding (CB)" evidence="8">
    <location>
        <begin position="69"/>
        <end position="161"/>
    </location>
</feature>
<feature type="domain" description="Tyr recombinase" evidence="7">
    <location>
        <begin position="184"/>
        <end position="421"/>
    </location>
</feature>
<evidence type="ECO:0000313" key="10">
    <source>
        <dbReference type="Proteomes" id="UP000184612"/>
    </source>
</evidence>
<evidence type="ECO:0000256" key="1">
    <source>
        <dbReference type="ARBA" id="ARBA00003283"/>
    </source>
</evidence>
<evidence type="ECO:0000256" key="5">
    <source>
        <dbReference type="ARBA" id="ARBA00023172"/>
    </source>
</evidence>
<dbReference type="InterPro" id="IPR004107">
    <property type="entry name" value="Integrase_SAM-like_N"/>
</dbReference>
<dbReference type="InterPro" id="IPR044068">
    <property type="entry name" value="CB"/>
</dbReference>
<dbReference type="RefSeq" id="WP_073588047.1">
    <property type="nucleotide sequence ID" value="NZ_FRFD01000004.1"/>
</dbReference>
<dbReference type="GO" id="GO:0015074">
    <property type="term" value="P:DNA integration"/>
    <property type="evidence" value="ECO:0007669"/>
    <property type="project" value="UniProtKB-KW"/>
</dbReference>